<feature type="transmembrane region" description="Helical" evidence="1">
    <location>
        <begin position="385"/>
        <end position="413"/>
    </location>
</feature>
<keyword evidence="3" id="KW-1185">Reference proteome</keyword>
<dbReference type="Pfam" id="PF26314">
    <property type="entry name" value="MptA_B_family"/>
    <property type="match status" value="1"/>
</dbReference>
<proteinExistence type="predicted"/>
<feature type="transmembrane region" description="Helical" evidence="1">
    <location>
        <begin position="233"/>
        <end position="258"/>
    </location>
</feature>
<feature type="transmembrane region" description="Helical" evidence="1">
    <location>
        <begin position="425"/>
        <end position="444"/>
    </location>
</feature>
<name>A0ABT6FWB0_9FLAO</name>
<keyword evidence="2" id="KW-0808">Transferase</keyword>
<dbReference type="GO" id="GO:0016757">
    <property type="term" value="F:glycosyltransferase activity"/>
    <property type="evidence" value="ECO:0007669"/>
    <property type="project" value="UniProtKB-KW"/>
</dbReference>
<protein>
    <submittedName>
        <fullName evidence="2">Mannosyltransferase</fullName>
    </submittedName>
</protein>
<keyword evidence="1" id="KW-0812">Transmembrane</keyword>
<gene>
    <name evidence="2" type="ORF">OSR52_16955</name>
</gene>
<organism evidence="2 3">
    <name type="scientific">Galbibacter pacificus</name>
    <dbReference type="NCBI Taxonomy" id="2996052"/>
    <lineage>
        <taxon>Bacteria</taxon>
        <taxon>Pseudomonadati</taxon>
        <taxon>Bacteroidota</taxon>
        <taxon>Flavobacteriia</taxon>
        <taxon>Flavobacteriales</taxon>
        <taxon>Flavobacteriaceae</taxon>
        <taxon>Galbibacter</taxon>
    </lineage>
</organism>
<comment type="caution">
    <text evidence="2">The sequence shown here is derived from an EMBL/GenBank/DDBJ whole genome shotgun (WGS) entry which is preliminary data.</text>
</comment>
<reference evidence="2" key="1">
    <citation type="submission" date="2022-11" db="EMBL/GenBank/DDBJ databases">
        <title>High-quality draft genome sequence of Galbibacter sp. strain CMA-7.</title>
        <authorList>
            <person name="Wei L."/>
            <person name="Dong C."/>
            <person name="Shao Z."/>
        </authorList>
    </citation>
    <scope>NUCLEOTIDE SEQUENCE</scope>
    <source>
        <strain evidence="2">CMA-7</strain>
    </source>
</reference>
<evidence type="ECO:0000256" key="1">
    <source>
        <dbReference type="SAM" id="Phobius"/>
    </source>
</evidence>
<accession>A0ABT6FWB0</accession>
<feature type="transmembrane region" description="Helical" evidence="1">
    <location>
        <begin position="59"/>
        <end position="80"/>
    </location>
</feature>
<keyword evidence="1" id="KW-0472">Membrane</keyword>
<feature type="transmembrane region" description="Helical" evidence="1">
    <location>
        <begin position="36"/>
        <end position="52"/>
    </location>
</feature>
<dbReference type="Proteomes" id="UP001153642">
    <property type="component" value="Unassembled WGS sequence"/>
</dbReference>
<evidence type="ECO:0000313" key="3">
    <source>
        <dbReference type="Proteomes" id="UP001153642"/>
    </source>
</evidence>
<feature type="transmembrane region" description="Helical" evidence="1">
    <location>
        <begin position="156"/>
        <end position="178"/>
    </location>
</feature>
<dbReference type="EMBL" id="JAPMUA010000007">
    <property type="protein sequence ID" value="MDG3587550.1"/>
    <property type="molecule type" value="Genomic_DNA"/>
</dbReference>
<feature type="transmembrane region" description="Helical" evidence="1">
    <location>
        <begin position="199"/>
        <end position="227"/>
    </location>
</feature>
<dbReference type="RefSeq" id="WP_277901218.1">
    <property type="nucleotide sequence ID" value="NZ_JAPMUA010000007.1"/>
</dbReference>
<sequence>MIPYWKTHKYPLLFVLSSLLFYTSFAYDLERTDTVKLMGIYVALFYFYYKTIQFEKGNFNFLLVFGMLSRIVFIVAVPNLSQDFYRFLWDGKLTADGINPFIHTPLQLMQDGNFNAGDYRELLQGMGNLSAGHYSNYPPVNQLFFFLGNFFGETSILGSIIFIRICIILADIGILYFGKKLLTHLSLPKHQIFWYFLNPFIIIELTGNLHFEGIMLFFLVVALYFIIQKKWFVGALFMGVSISVKLLPLVFLPFFIRWFKSENNFNAKNILRFLLFYAVVFVIFLATFIPFVSSELISRYVETIGLWFNKFEFNASFYYLVREIGFYMKGYNIIETAGTRMAFIVFLFILGLAFIRKNHQLKTLMVSLLMAISFYYSMSTTVHPWYIATPVLLCIFTRYKFPILWSLVVILSYQAYANANYQENLWLIAVEYCILYGCFLKEVYLGKPILKHL</sequence>
<evidence type="ECO:0000313" key="2">
    <source>
        <dbReference type="EMBL" id="MDG3587550.1"/>
    </source>
</evidence>
<keyword evidence="2" id="KW-0328">Glycosyltransferase</keyword>
<feature type="transmembrane region" description="Helical" evidence="1">
    <location>
        <begin position="361"/>
        <end position="378"/>
    </location>
</feature>
<feature type="transmembrane region" description="Helical" evidence="1">
    <location>
        <begin position="333"/>
        <end position="355"/>
    </location>
</feature>
<keyword evidence="1" id="KW-1133">Transmembrane helix</keyword>
<feature type="transmembrane region" description="Helical" evidence="1">
    <location>
        <begin position="270"/>
        <end position="292"/>
    </location>
</feature>